<protein>
    <submittedName>
        <fullName evidence="1">Uncharacterized protein</fullName>
    </submittedName>
</protein>
<proteinExistence type="predicted"/>
<name>A0ACB9P056_9MYRT</name>
<dbReference type="EMBL" id="CM042886">
    <property type="protein sequence ID" value="KAI4341823.1"/>
    <property type="molecule type" value="Genomic_DNA"/>
</dbReference>
<organism evidence="1 2">
    <name type="scientific">Melastoma candidum</name>
    <dbReference type="NCBI Taxonomy" id="119954"/>
    <lineage>
        <taxon>Eukaryota</taxon>
        <taxon>Viridiplantae</taxon>
        <taxon>Streptophyta</taxon>
        <taxon>Embryophyta</taxon>
        <taxon>Tracheophyta</taxon>
        <taxon>Spermatophyta</taxon>
        <taxon>Magnoliopsida</taxon>
        <taxon>eudicotyledons</taxon>
        <taxon>Gunneridae</taxon>
        <taxon>Pentapetalae</taxon>
        <taxon>rosids</taxon>
        <taxon>malvids</taxon>
        <taxon>Myrtales</taxon>
        <taxon>Melastomataceae</taxon>
        <taxon>Melastomatoideae</taxon>
        <taxon>Melastomateae</taxon>
        <taxon>Melastoma</taxon>
    </lineage>
</organism>
<reference evidence="2" key="1">
    <citation type="journal article" date="2023" name="Front. Plant Sci.">
        <title>Chromosomal-level genome assembly of Melastoma candidum provides insights into trichome evolution.</title>
        <authorList>
            <person name="Zhong Y."/>
            <person name="Wu W."/>
            <person name="Sun C."/>
            <person name="Zou P."/>
            <person name="Liu Y."/>
            <person name="Dai S."/>
            <person name="Zhou R."/>
        </authorList>
    </citation>
    <scope>NUCLEOTIDE SEQUENCE [LARGE SCALE GENOMIC DNA]</scope>
</reference>
<comment type="caution">
    <text evidence="1">The sequence shown here is derived from an EMBL/GenBank/DDBJ whole genome shotgun (WGS) entry which is preliminary data.</text>
</comment>
<sequence>MGETNEHNECLVSLLPNPSITSPLPPSPPSPSPFFLRIPTLSPRPPTDFTPRQLLDALRLQPDETSALRLFQWASSQPSFLPSPSLYRHLLRTLSRVGSFDSMRLVLRDLASRDASPRPFPLPPLPRGLRRVQHARRCPRGRRHDGAGIRC</sequence>
<keyword evidence="2" id="KW-1185">Reference proteome</keyword>
<gene>
    <name evidence="1" type="ORF">MLD38_026501</name>
</gene>
<accession>A0ACB9P056</accession>
<dbReference type="Proteomes" id="UP001057402">
    <property type="component" value="Chromosome 7"/>
</dbReference>
<evidence type="ECO:0000313" key="2">
    <source>
        <dbReference type="Proteomes" id="UP001057402"/>
    </source>
</evidence>
<evidence type="ECO:0000313" key="1">
    <source>
        <dbReference type="EMBL" id="KAI4341823.1"/>
    </source>
</evidence>